<organism evidence="1 2">
    <name type="scientific">Hibiscus sabdariffa</name>
    <name type="common">roselle</name>
    <dbReference type="NCBI Taxonomy" id="183260"/>
    <lineage>
        <taxon>Eukaryota</taxon>
        <taxon>Viridiplantae</taxon>
        <taxon>Streptophyta</taxon>
        <taxon>Embryophyta</taxon>
        <taxon>Tracheophyta</taxon>
        <taxon>Spermatophyta</taxon>
        <taxon>Magnoliopsida</taxon>
        <taxon>eudicotyledons</taxon>
        <taxon>Gunneridae</taxon>
        <taxon>Pentapetalae</taxon>
        <taxon>rosids</taxon>
        <taxon>malvids</taxon>
        <taxon>Malvales</taxon>
        <taxon>Malvaceae</taxon>
        <taxon>Malvoideae</taxon>
        <taxon>Hibiscus</taxon>
    </lineage>
</organism>
<gene>
    <name evidence="1" type="ORF">V6N11_038535</name>
</gene>
<dbReference type="SUPFAM" id="SSF53756">
    <property type="entry name" value="UDP-Glycosyltransferase/glycogen phosphorylase"/>
    <property type="match status" value="1"/>
</dbReference>
<name>A0ABR2SK93_9ROSI</name>
<sequence length="143" mass="16463">MWEFLLTDCQIVFIPEIGDQILNTRLMVNELKIDVEVERGKNKQVSKESLSQAIKFVMDKDNETANMLRANRAKLKQFLAEIFKKNISTVSSKLARSYQKGDLIHEQVYPSIFKVIRIVSSMTSGNHLNVQTIYCLIKLCIPK</sequence>
<accession>A0ABR2SK93</accession>
<keyword evidence="2" id="KW-1185">Reference proteome</keyword>
<evidence type="ECO:0000313" key="1">
    <source>
        <dbReference type="EMBL" id="KAK9025677.1"/>
    </source>
</evidence>
<evidence type="ECO:0008006" key="3">
    <source>
        <dbReference type="Google" id="ProtNLM"/>
    </source>
</evidence>
<proteinExistence type="predicted"/>
<dbReference type="Gene3D" id="3.40.50.2000">
    <property type="entry name" value="Glycogen Phosphorylase B"/>
    <property type="match status" value="1"/>
</dbReference>
<dbReference type="Proteomes" id="UP001396334">
    <property type="component" value="Unassembled WGS sequence"/>
</dbReference>
<protein>
    <recommendedName>
        <fullName evidence="3">Glucuronosyltransferase</fullName>
    </recommendedName>
</protein>
<evidence type="ECO:0000313" key="2">
    <source>
        <dbReference type="Proteomes" id="UP001396334"/>
    </source>
</evidence>
<reference evidence="1 2" key="1">
    <citation type="journal article" date="2024" name="G3 (Bethesda)">
        <title>Genome assembly of Hibiscus sabdariffa L. provides insights into metabolisms of medicinal natural products.</title>
        <authorList>
            <person name="Kim T."/>
        </authorList>
    </citation>
    <scope>NUCLEOTIDE SEQUENCE [LARGE SCALE GENOMIC DNA]</scope>
    <source>
        <strain evidence="1">TK-2024</strain>
        <tissue evidence="1">Old leaves</tissue>
    </source>
</reference>
<dbReference type="EMBL" id="JBBPBN010000013">
    <property type="protein sequence ID" value="KAK9025677.1"/>
    <property type="molecule type" value="Genomic_DNA"/>
</dbReference>
<comment type="caution">
    <text evidence="1">The sequence shown here is derived from an EMBL/GenBank/DDBJ whole genome shotgun (WGS) entry which is preliminary data.</text>
</comment>